<dbReference type="InterPro" id="IPR011356">
    <property type="entry name" value="Leucine_aapep/pepB"/>
</dbReference>
<keyword evidence="4 8" id="KW-0031">Aminopeptidase</keyword>
<dbReference type="GO" id="GO:0006508">
    <property type="term" value="P:proteolysis"/>
    <property type="evidence" value="ECO:0007669"/>
    <property type="project" value="UniProtKB-KW"/>
</dbReference>
<dbReference type="Gene3D" id="3.40.220.10">
    <property type="entry name" value="Leucine Aminopeptidase, subunit E, domain 1"/>
    <property type="match status" value="1"/>
</dbReference>
<feature type="active site" evidence="8">
    <location>
        <position position="269"/>
    </location>
</feature>
<feature type="binding site" evidence="8">
    <location>
        <position position="341"/>
    </location>
    <ligand>
        <name>Mn(2+)</name>
        <dbReference type="ChEBI" id="CHEBI:29035"/>
        <label>1</label>
    </ligand>
</feature>
<dbReference type="EC" id="3.4.11.10" evidence="8"/>
<feature type="binding site" evidence="8">
    <location>
        <position position="257"/>
    </location>
    <ligand>
        <name>Mn(2+)</name>
        <dbReference type="ChEBI" id="CHEBI:29035"/>
        <label>2</label>
    </ligand>
</feature>
<dbReference type="HAMAP" id="MF_00181">
    <property type="entry name" value="Cytosol_peptidase_M17"/>
    <property type="match status" value="1"/>
</dbReference>
<comment type="caution">
    <text evidence="10">The sequence shown here is derived from an EMBL/GenBank/DDBJ whole genome shotgun (WGS) entry which is preliminary data.</text>
</comment>
<evidence type="ECO:0000259" key="9">
    <source>
        <dbReference type="PROSITE" id="PS00631"/>
    </source>
</evidence>
<comment type="catalytic activity">
    <reaction evidence="1 8">
        <text>Release of an N-terminal amino acid, Xaa-|-Yaa-, in which Xaa is preferably Leu, but may be other amino acids including Pro although not Arg or Lys, and Yaa may be Pro. Amino acid amides and methyl esters are also readily hydrolyzed, but rates on arylamides are exceedingly low.</text>
        <dbReference type="EC" id="3.4.11.1"/>
    </reaction>
</comment>
<evidence type="ECO:0000256" key="4">
    <source>
        <dbReference type="ARBA" id="ARBA00022438"/>
    </source>
</evidence>
<dbReference type="Pfam" id="PF02789">
    <property type="entry name" value="Peptidase_M17_N"/>
    <property type="match status" value="1"/>
</dbReference>
<dbReference type="PROSITE" id="PS00631">
    <property type="entry name" value="CYTOSOL_AP"/>
    <property type="match status" value="1"/>
</dbReference>
<dbReference type="InterPro" id="IPR000819">
    <property type="entry name" value="Peptidase_M17_C"/>
</dbReference>
<protein>
    <recommendedName>
        <fullName evidence="8">Probable cytosol aminopeptidase</fullName>
        <ecNumber evidence="8">3.4.11.1</ecNumber>
    </recommendedName>
    <alternativeName>
        <fullName evidence="8">Leucine aminopeptidase</fullName>
        <shortName evidence="8">LAP</shortName>
        <ecNumber evidence="8">3.4.11.10</ecNumber>
    </alternativeName>
    <alternativeName>
        <fullName evidence="8">Leucyl aminopeptidase</fullName>
    </alternativeName>
</protein>
<feature type="binding site" evidence="8">
    <location>
        <position position="262"/>
    </location>
    <ligand>
        <name>Mn(2+)</name>
        <dbReference type="ChEBI" id="CHEBI:29035"/>
        <label>2</label>
    </ligand>
</feature>
<dbReference type="InterPro" id="IPR023042">
    <property type="entry name" value="Peptidase_M17_leu_NH2_pept"/>
</dbReference>
<sequence>MTSLNLTSKDPARLDVDVVVVAVARTASGIEVLGDALPPTTARELVAAAQGLGLTGAADSLHRLPSHGELRAPVVALVGVGEAGRPLAPEALRRAAGAATRGLTGVGAVGLALPAEDAQQVAAVAEGALLGAYAYTRYRSSESQPVTRIDLVTPRAREAAAKKAVARAAILAEAVHGTRDLVNAAPLDLFPGAFADHAKALAKGTKVKVTVLDEKALAAGGYGGLVGVGQGSTRPPRLVKLTWAPARAKRSVALVGKGITFDSGGLSIKPAKGMEAMKSDMAGAAAVLHTVLAAAALELPVKVTAWLCLAENMPSGSAQRPSDVITQRGGTTVEVLNTDAEGRLVLADGLVAACEESPDAVIDVATLTGAQVVALGTRVGAVMGTEELRDAVVEAAGDAGEQFWAMPLPEELRASLDSKVADLANIGDRMGGMLVAGLFLREFVGETPWAHLDIAGPAFNDGGAHGYTPVGGTGVAVRTLLQLLEAPTTP</sequence>
<dbReference type="InterPro" id="IPR008283">
    <property type="entry name" value="Peptidase_M17_N"/>
</dbReference>
<accession>A0A939LNE5</accession>
<evidence type="ECO:0000313" key="10">
    <source>
        <dbReference type="EMBL" id="MBO1750613.1"/>
    </source>
</evidence>
<dbReference type="RefSeq" id="WP_208054240.1">
    <property type="nucleotide sequence ID" value="NZ_JAGEMK010000001.1"/>
</dbReference>
<dbReference type="Pfam" id="PF00883">
    <property type="entry name" value="Peptidase_M17"/>
    <property type="match status" value="1"/>
</dbReference>
<comment type="subcellular location">
    <subcellularLocation>
        <location evidence="8">Cytoplasm</location>
    </subcellularLocation>
</comment>
<reference evidence="10" key="1">
    <citation type="submission" date="2021-03" db="EMBL/GenBank/DDBJ databases">
        <title>Actinotalea soli sp. nov., isolated from soil.</title>
        <authorList>
            <person name="Ping W."/>
            <person name="Zhang J."/>
        </authorList>
    </citation>
    <scope>NUCLEOTIDE SEQUENCE</scope>
    <source>
        <strain evidence="10">BY-33</strain>
    </source>
</reference>
<keyword evidence="6 8" id="KW-0378">Hydrolase</keyword>
<dbReference type="CDD" id="cd00433">
    <property type="entry name" value="Peptidase_M17"/>
    <property type="match status" value="1"/>
</dbReference>
<dbReference type="InterPro" id="IPR043472">
    <property type="entry name" value="Macro_dom-like"/>
</dbReference>
<comment type="cofactor">
    <cofactor evidence="8">
        <name>Mn(2+)</name>
        <dbReference type="ChEBI" id="CHEBI:29035"/>
    </cofactor>
    <text evidence="8">Binds 2 manganese ions per subunit.</text>
</comment>
<feature type="binding site" evidence="8">
    <location>
        <position position="262"/>
    </location>
    <ligand>
        <name>Mn(2+)</name>
        <dbReference type="ChEBI" id="CHEBI:29035"/>
        <label>1</label>
    </ligand>
</feature>
<feature type="active site" evidence="8">
    <location>
        <position position="343"/>
    </location>
</feature>
<dbReference type="PANTHER" id="PTHR11963">
    <property type="entry name" value="LEUCINE AMINOPEPTIDASE-RELATED"/>
    <property type="match status" value="1"/>
</dbReference>
<evidence type="ECO:0000256" key="8">
    <source>
        <dbReference type="HAMAP-Rule" id="MF_00181"/>
    </source>
</evidence>
<feature type="binding site" evidence="8">
    <location>
        <position position="339"/>
    </location>
    <ligand>
        <name>Mn(2+)</name>
        <dbReference type="ChEBI" id="CHEBI:29035"/>
        <label>1</label>
    </ligand>
</feature>
<evidence type="ECO:0000256" key="2">
    <source>
        <dbReference type="ARBA" id="ARBA00000967"/>
    </source>
</evidence>
<evidence type="ECO:0000313" key="11">
    <source>
        <dbReference type="Proteomes" id="UP000664209"/>
    </source>
</evidence>
<dbReference type="SUPFAM" id="SSF52949">
    <property type="entry name" value="Macro domain-like"/>
    <property type="match status" value="1"/>
</dbReference>
<gene>
    <name evidence="8" type="primary">pepA</name>
    <name evidence="10" type="ORF">J4G33_02215</name>
</gene>
<comment type="function">
    <text evidence="7 8">Presumably involved in the processing and regular turnover of intracellular proteins. Catalyzes the removal of unsubstituted N-terminal amino acids from various peptides.</text>
</comment>
<dbReference type="Gene3D" id="3.40.630.10">
    <property type="entry name" value="Zn peptidases"/>
    <property type="match status" value="1"/>
</dbReference>
<comment type="similarity">
    <text evidence="3 8">Belongs to the peptidase M17 family.</text>
</comment>
<dbReference type="EC" id="3.4.11.1" evidence="8"/>
<keyword evidence="5 8" id="KW-0645">Protease</keyword>
<feature type="binding site" evidence="8">
    <location>
        <position position="280"/>
    </location>
    <ligand>
        <name>Mn(2+)</name>
        <dbReference type="ChEBI" id="CHEBI:29035"/>
        <label>2</label>
    </ligand>
</feature>
<dbReference type="GO" id="GO:0030145">
    <property type="term" value="F:manganese ion binding"/>
    <property type="evidence" value="ECO:0007669"/>
    <property type="project" value="UniProtKB-UniRule"/>
</dbReference>
<name>A0A939LNE5_9CELL</name>
<evidence type="ECO:0000256" key="3">
    <source>
        <dbReference type="ARBA" id="ARBA00009528"/>
    </source>
</evidence>
<organism evidence="10 11">
    <name type="scientific">Actinotalea soli</name>
    <dbReference type="NCBI Taxonomy" id="2819234"/>
    <lineage>
        <taxon>Bacteria</taxon>
        <taxon>Bacillati</taxon>
        <taxon>Actinomycetota</taxon>
        <taxon>Actinomycetes</taxon>
        <taxon>Micrococcales</taxon>
        <taxon>Cellulomonadaceae</taxon>
        <taxon>Actinotalea</taxon>
    </lineage>
</organism>
<dbReference type="PRINTS" id="PR00481">
    <property type="entry name" value="LAMNOPPTDASE"/>
</dbReference>
<proteinExistence type="inferred from homology"/>
<evidence type="ECO:0000256" key="7">
    <source>
        <dbReference type="ARBA" id="ARBA00049972"/>
    </source>
</evidence>
<evidence type="ECO:0000256" key="6">
    <source>
        <dbReference type="ARBA" id="ARBA00022801"/>
    </source>
</evidence>
<evidence type="ECO:0000256" key="1">
    <source>
        <dbReference type="ARBA" id="ARBA00000135"/>
    </source>
</evidence>
<dbReference type="NCBIfam" id="NF002073">
    <property type="entry name" value="PRK00913.1-2"/>
    <property type="match status" value="1"/>
</dbReference>
<dbReference type="Proteomes" id="UP000664209">
    <property type="component" value="Unassembled WGS sequence"/>
</dbReference>
<dbReference type="SUPFAM" id="SSF53187">
    <property type="entry name" value="Zn-dependent exopeptidases"/>
    <property type="match status" value="1"/>
</dbReference>
<keyword evidence="11" id="KW-1185">Reference proteome</keyword>
<keyword evidence="8" id="KW-0464">Manganese</keyword>
<dbReference type="EMBL" id="JAGEMK010000001">
    <property type="protein sequence ID" value="MBO1750613.1"/>
    <property type="molecule type" value="Genomic_DNA"/>
</dbReference>
<feature type="binding site" evidence="8">
    <location>
        <position position="341"/>
    </location>
    <ligand>
        <name>Mn(2+)</name>
        <dbReference type="ChEBI" id="CHEBI:29035"/>
        <label>2</label>
    </ligand>
</feature>
<dbReference type="AlphaFoldDB" id="A0A939LNE5"/>
<dbReference type="GO" id="GO:0005737">
    <property type="term" value="C:cytoplasm"/>
    <property type="evidence" value="ECO:0007669"/>
    <property type="project" value="UniProtKB-SubCell"/>
</dbReference>
<dbReference type="PANTHER" id="PTHR11963:SF23">
    <property type="entry name" value="CYTOSOL AMINOPEPTIDASE"/>
    <property type="match status" value="1"/>
</dbReference>
<keyword evidence="8" id="KW-0479">Metal-binding</keyword>
<evidence type="ECO:0000256" key="5">
    <source>
        <dbReference type="ARBA" id="ARBA00022670"/>
    </source>
</evidence>
<comment type="catalytic activity">
    <reaction evidence="2 8">
        <text>Release of an N-terminal amino acid, preferentially leucine, but not glutamic or aspartic acids.</text>
        <dbReference type="EC" id="3.4.11.10"/>
    </reaction>
</comment>
<keyword evidence="8" id="KW-0963">Cytoplasm</keyword>
<feature type="domain" description="Cytosol aminopeptidase" evidence="9">
    <location>
        <begin position="337"/>
        <end position="344"/>
    </location>
</feature>
<dbReference type="GO" id="GO:0070006">
    <property type="term" value="F:metalloaminopeptidase activity"/>
    <property type="evidence" value="ECO:0007669"/>
    <property type="project" value="InterPro"/>
</dbReference>